<feature type="region of interest" description="Disordered" evidence="1">
    <location>
        <begin position="1"/>
        <end position="114"/>
    </location>
</feature>
<accession>A0AA38RCS4</accession>
<organism evidence="2 3">
    <name type="scientific">Pleurostoma richardsiae</name>
    <dbReference type="NCBI Taxonomy" id="41990"/>
    <lineage>
        <taxon>Eukaryota</taxon>
        <taxon>Fungi</taxon>
        <taxon>Dikarya</taxon>
        <taxon>Ascomycota</taxon>
        <taxon>Pezizomycotina</taxon>
        <taxon>Sordariomycetes</taxon>
        <taxon>Sordariomycetidae</taxon>
        <taxon>Calosphaeriales</taxon>
        <taxon>Pleurostomataceae</taxon>
        <taxon>Pleurostoma</taxon>
    </lineage>
</organism>
<feature type="compositionally biased region" description="Acidic residues" evidence="1">
    <location>
        <begin position="78"/>
        <end position="88"/>
    </location>
</feature>
<proteinExistence type="predicted"/>
<dbReference type="AlphaFoldDB" id="A0AA38RCS4"/>
<reference evidence="2" key="1">
    <citation type="submission" date="2022-07" db="EMBL/GenBank/DDBJ databases">
        <title>Fungi with potential for degradation of polypropylene.</title>
        <authorList>
            <person name="Gostincar C."/>
        </authorList>
    </citation>
    <scope>NUCLEOTIDE SEQUENCE</scope>
    <source>
        <strain evidence="2">EXF-13308</strain>
    </source>
</reference>
<keyword evidence="3" id="KW-1185">Reference proteome</keyword>
<evidence type="ECO:0000313" key="3">
    <source>
        <dbReference type="Proteomes" id="UP001174694"/>
    </source>
</evidence>
<sequence>MSRLGLRSQELPEHTTGLNTRESVSIDRRSWRGCARSEEEDQHENHYDDDQEAEEESRDCCRTSRRRPGRACQKDEEGGFDEEYDSQQEDSSLRREFDSYCPQDDADKEDSSGSVEYAVCRDTSYFRDFSDLRDLRDLRDLQGPCDPYYAYECYGLHEYTSVMIALPILIVTSYYLFDRLALGNPQKSLWAPDSPPPPPPETNEEQN</sequence>
<evidence type="ECO:0000256" key="1">
    <source>
        <dbReference type="SAM" id="MobiDB-lite"/>
    </source>
</evidence>
<dbReference type="EMBL" id="JANBVO010000048">
    <property type="protein sequence ID" value="KAJ9133732.1"/>
    <property type="molecule type" value="Genomic_DNA"/>
</dbReference>
<feature type="region of interest" description="Disordered" evidence="1">
    <location>
        <begin position="187"/>
        <end position="207"/>
    </location>
</feature>
<protein>
    <submittedName>
        <fullName evidence="2">Uncharacterized protein</fullName>
    </submittedName>
</protein>
<name>A0AA38RCS4_9PEZI</name>
<evidence type="ECO:0000313" key="2">
    <source>
        <dbReference type="EMBL" id="KAJ9133732.1"/>
    </source>
</evidence>
<gene>
    <name evidence="2" type="ORF">NKR23_g10592</name>
</gene>
<comment type="caution">
    <text evidence="2">The sequence shown here is derived from an EMBL/GenBank/DDBJ whole genome shotgun (WGS) entry which is preliminary data.</text>
</comment>
<dbReference type="Proteomes" id="UP001174694">
    <property type="component" value="Unassembled WGS sequence"/>
</dbReference>